<dbReference type="InterPro" id="IPR023346">
    <property type="entry name" value="Lysozyme-like_dom_sf"/>
</dbReference>
<dbReference type="InterPro" id="IPR010618">
    <property type="entry name" value="RPF"/>
</dbReference>
<feature type="chain" id="PRO_5026033950" evidence="4">
    <location>
        <begin position="41"/>
        <end position="308"/>
    </location>
</feature>
<dbReference type="GO" id="GO:0016787">
    <property type="term" value="F:hydrolase activity"/>
    <property type="evidence" value="ECO:0007669"/>
    <property type="project" value="UniProtKB-KW"/>
</dbReference>
<evidence type="ECO:0000313" key="7">
    <source>
        <dbReference type="Proteomes" id="UP000481583"/>
    </source>
</evidence>
<feature type="region of interest" description="Disordered" evidence="3">
    <location>
        <begin position="120"/>
        <end position="308"/>
    </location>
</feature>
<evidence type="ECO:0000256" key="1">
    <source>
        <dbReference type="ARBA" id="ARBA00010830"/>
    </source>
</evidence>
<dbReference type="Proteomes" id="UP000481583">
    <property type="component" value="Unassembled WGS sequence"/>
</dbReference>
<feature type="compositionally biased region" description="Low complexity" evidence="3">
    <location>
        <begin position="185"/>
        <end position="199"/>
    </location>
</feature>
<dbReference type="AlphaFoldDB" id="A0A6G4U4P7"/>
<dbReference type="PROSITE" id="PS51782">
    <property type="entry name" value="LYSM"/>
    <property type="match status" value="1"/>
</dbReference>
<evidence type="ECO:0000256" key="4">
    <source>
        <dbReference type="SAM" id="SignalP"/>
    </source>
</evidence>
<dbReference type="Pfam" id="PF01476">
    <property type="entry name" value="LysM"/>
    <property type="match status" value="1"/>
</dbReference>
<comment type="caution">
    <text evidence="6">The sequence shown here is derived from an EMBL/GenBank/DDBJ whole genome shotgun (WGS) entry which is preliminary data.</text>
</comment>
<feature type="domain" description="LysM" evidence="5">
    <location>
        <begin position="256"/>
        <end position="305"/>
    </location>
</feature>
<proteinExistence type="inferred from homology"/>
<organism evidence="6 7">
    <name type="scientific">Streptomyces coryli</name>
    <dbReference type="NCBI Taxonomy" id="1128680"/>
    <lineage>
        <taxon>Bacteria</taxon>
        <taxon>Bacillati</taxon>
        <taxon>Actinomycetota</taxon>
        <taxon>Actinomycetes</taxon>
        <taxon>Kitasatosporales</taxon>
        <taxon>Streptomycetaceae</taxon>
        <taxon>Streptomyces</taxon>
    </lineage>
</organism>
<keyword evidence="4" id="KW-0732">Signal</keyword>
<feature type="compositionally biased region" description="Polar residues" evidence="3">
    <location>
        <begin position="174"/>
        <end position="184"/>
    </location>
</feature>
<feature type="compositionally biased region" description="Basic and acidic residues" evidence="3">
    <location>
        <begin position="243"/>
        <end position="258"/>
    </location>
</feature>
<evidence type="ECO:0000313" key="6">
    <source>
        <dbReference type="EMBL" id="NGN66257.1"/>
    </source>
</evidence>
<feature type="signal peptide" evidence="4">
    <location>
        <begin position="1"/>
        <end position="40"/>
    </location>
</feature>
<comment type="similarity">
    <text evidence="1">Belongs to the transglycosylase family. Rpf subfamily.</text>
</comment>
<feature type="compositionally biased region" description="Low complexity" evidence="3">
    <location>
        <begin position="214"/>
        <end position="232"/>
    </location>
</feature>
<keyword evidence="2" id="KW-0378">Hydrolase</keyword>
<feature type="compositionally biased region" description="Low complexity" evidence="3">
    <location>
        <begin position="137"/>
        <end position="167"/>
    </location>
</feature>
<name>A0A6G4U4P7_9ACTN</name>
<evidence type="ECO:0000259" key="5">
    <source>
        <dbReference type="PROSITE" id="PS51782"/>
    </source>
</evidence>
<evidence type="ECO:0000256" key="2">
    <source>
        <dbReference type="ARBA" id="ARBA00022801"/>
    </source>
</evidence>
<dbReference type="InterPro" id="IPR036779">
    <property type="entry name" value="LysM_dom_sf"/>
</dbReference>
<dbReference type="SUPFAM" id="SSF53955">
    <property type="entry name" value="Lysozyme-like"/>
    <property type="match status" value="1"/>
</dbReference>
<accession>A0A6G4U4P7</accession>
<sequence>MLSGNGRHRRLRQAPAFVVAAGMTGAGIALPLLSAGAAQAADGDTWDRVAQCESGGMWAADTGNGYYGGLQLTPEQWEQYGGDEFAERPDYASRVQQIAVAERILDAEGARAFAHCTDGTELEGDEQSPGQGRDSLPPSVTPESPEPSGEPTESAEPSEPTEPTASAESERPTEQPSESSGPTESASPSDTPSPSDSTGTPGGARHRGDPAPDPSASAESPEPATPSETPGTGKHRKPGTGDFGDRDRGSRDADRGDYTVRPGDNLSKIAAERSVRGGWPELYADNKDVIGSDPNLIHPGQSLDFGRN</sequence>
<dbReference type="Gene3D" id="1.10.530.10">
    <property type="match status" value="1"/>
</dbReference>
<protein>
    <submittedName>
        <fullName evidence="6">LysM peptidoglycan-binding domain-containing protein</fullName>
    </submittedName>
</protein>
<dbReference type="Gene3D" id="3.10.350.10">
    <property type="entry name" value="LysM domain"/>
    <property type="match status" value="1"/>
</dbReference>
<gene>
    <name evidence="6" type="ORF">G5C51_20445</name>
</gene>
<dbReference type="EMBL" id="JAAKZV010000089">
    <property type="protein sequence ID" value="NGN66257.1"/>
    <property type="molecule type" value="Genomic_DNA"/>
</dbReference>
<dbReference type="SMART" id="SM00257">
    <property type="entry name" value="LysM"/>
    <property type="match status" value="1"/>
</dbReference>
<dbReference type="InterPro" id="IPR018392">
    <property type="entry name" value="LysM"/>
</dbReference>
<evidence type="ECO:0000256" key="3">
    <source>
        <dbReference type="SAM" id="MobiDB-lite"/>
    </source>
</evidence>
<dbReference type="CDD" id="cd13925">
    <property type="entry name" value="RPF"/>
    <property type="match status" value="1"/>
</dbReference>
<dbReference type="Pfam" id="PF06737">
    <property type="entry name" value="Transglycosylas"/>
    <property type="match status" value="1"/>
</dbReference>
<reference evidence="6 7" key="1">
    <citation type="submission" date="2020-02" db="EMBL/GenBank/DDBJ databases">
        <title>Whole-genome analyses of novel actinobacteria.</title>
        <authorList>
            <person name="Sahin N."/>
        </authorList>
    </citation>
    <scope>NUCLEOTIDE SEQUENCE [LARGE SCALE GENOMIC DNA]</scope>
    <source>
        <strain evidence="6 7">A7024</strain>
    </source>
</reference>
<keyword evidence="7" id="KW-1185">Reference proteome</keyword>
<dbReference type="RefSeq" id="WP_165239459.1">
    <property type="nucleotide sequence ID" value="NZ_JAAKZV010000089.1"/>
</dbReference>
<dbReference type="CDD" id="cd00118">
    <property type="entry name" value="LysM"/>
    <property type="match status" value="1"/>
</dbReference>